<dbReference type="AlphaFoldDB" id="A0A409XMJ9"/>
<dbReference type="EMBL" id="NHYD01001195">
    <property type="protein sequence ID" value="PPQ91978.1"/>
    <property type="molecule type" value="Genomic_DNA"/>
</dbReference>
<keyword evidence="3" id="KW-1185">Reference proteome</keyword>
<dbReference type="PANTHER" id="PTHR44329">
    <property type="entry name" value="SERINE/THREONINE-PROTEIN KINASE TNNI3K-RELATED"/>
    <property type="match status" value="1"/>
</dbReference>
<comment type="caution">
    <text evidence="2">The sequence shown here is derived from an EMBL/GenBank/DDBJ whole genome shotgun (WGS) entry which is preliminary data.</text>
</comment>
<dbReference type="SUPFAM" id="SSF56112">
    <property type="entry name" value="Protein kinase-like (PK-like)"/>
    <property type="match status" value="1"/>
</dbReference>
<evidence type="ECO:0000313" key="3">
    <source>
        <dbReference type="Proteomes" id="UP000283269"/>
    </source>
</evidence>
<dbReference type="GO" id="GO:0005524">
    <property type="term" value="F:ATP binding"/>
    <property type="evidence" value="ECO:0007669"/>
    <property type="project" value="InterPro"/>
</dbReference>
<dbReference type="OrthoDB" id="538607at2759"/>
<dbReference type="Pfam" id="PF07714">
    <property type="entry name" value="PK_Tyr_Ser-Thr"/>
    <property type="match status" value="1"/>
</dbReference>
<dbReference type="InterPro" id="IPR051681">
    <property type="entry name" value="Ser/Thr_Kinases-Pseudokinases"/>
</dbReference>
<organism evidence="2 3">
    <name type="scientific">Psilocybe cyanescens</name>
    <dbReference type="NCBI Taxonomy" id="93625"/>
    <lineage>
        <taxon>Eukaryota</taxon>
        <taxon>Fungi</taxon>
        <taxon>Dikarya</taxon>
        <taxon>Basidiomycota</taxon>
        <taxon>Agaricomycotina</taxon>
        <taxon>Agaricomycetes</taxon>
        <taxon>Agaricomycetidae</taxon>
        <taxon>Agaricales</taxon>
        <taxon>Agaricineae</taxon>
        <taxon>Strophariaceae</taxon>
        <taxon>Psilocybe</taxon>
    </lineage>
</organism>
<dbReference type="PANTHER" id="PTHR44329:SF214">
    <property type="entry name" value="PROTEIN KINASE DOMAIN-CONTAINING PROTEIN"/>
    <property type="match status" value="1"/>
</dbReference>
<dbReference type="InterPro" id="IPR011009">
    <property type="entry name" value="Kinase-like_dom_sf"/>
</dbReference>
<sequence length="272" mass="30287">MFQMVETSTYELLPILLIARLALTVNLASFALKSNLCPGGTGPAESIPGIVTPFYQTANEYLEGKSPTASVLPLLIDIAKALQYLHSFSPPIVQGIIRGTNVLISKGPKALLTDIGLINLPLALDHEEGRWMAPELLGTLAPELFHSELVTGKRKQNAFSITPASDVFSFGLLALELITRKQPYDYVENLGINEIIGFRKCGMAQLRRPENVPAMTDELWNLLEQCVKYDPTKRPHMDSVLRFLEAIHSERGPFEELTEDTEEDIEESIFEY</sequence>
<dbReference type="InParanoid" id="A0A409XMJ9"/>
<reference evidence="2 3" key="1">
    <citation type="journal article" date="2018" name="Evol. Lett.">
        <title>Horizontal gene cluster transfer increased hallucinogenic mushroom diversity.</title>
        <authorList>
            <person name="Reynolds H.T."/>
            <person name="Vijayakumar V."/>
            <person name="Gluck-Thaler E."/>
            <person name="Korotkin H.B."/>
            <person name="Matheny P.B."/>
            <person name="Slot J.C."/>
        </authorList>
    </citation>
    <scope>NUCLEOTIDE SEQUENCE [LARGE SCALE GENOMIC DNA]</scope>
    <source>
        <strain evidence="2 3">2631</strain>
    </source>
</reference>
<evidence type="ECO:0000259" key="1">
    <source>
        <dbReference type="PROSITE" id="PS50011"/>
    </source>
</evidence>
<dbReference type="STRING" id="93625.A0A409XMJ9"/>
<feature type="domain" description="Protein kinase" evidence="1">
    <location>
        <begin position="1"/>
        <end position="247"/>
    </location>
</feature>
<dbReference type="PROSITE" id="PS50011">
    <property type="entry name" value="PROTEIN_KINASE_DOM"/>
    <property type="match status" value="1"/>
</dbReference>
<dbReference type="InterPro" id="IPR000719">
    <property type="entry name" value="Prot_kinase_dom"/>
</dbReference>
<dbReference type="GO" id="GO:0004674">
    <property type="term" value="F:protein serine/threonine kinase activity"/>
    <property type="evidence" value="ECO:0007669"/>
    <property type="project" value="TreeGrafter"/>
</dbReference>
<name>A0A409XMJ9_PSICY</name>
<protein>
    <recommendedName>
        <fullName evidence="1">Protein kinase domain-containing protein</fullName>
    </recommendedName>
</protein>
<proteinExistence type="predicted"/>
<gene>
    <name evidence="2" type="ORF">CVT25_004553</name>
</gene>
<evidence type="ECO:0000313" key="2">
    <source>
        <dbReference type="EMBL" id="PPQ91978.1"/>
    </source>
</evidence>
<dbReference type="Gene3D" id="1.10.510.10">
    <property type="entry name" value="Transferase(Phosphotransferase) domain 1"/>
    <property type="match status" value="1"/>
</dbReference>
<dbReference type="Proteomes" id="UP000283269">
    <property type="component" value="Unassembled WGS sequence"/>
</dbReference>
<dbReference type="InterPro" id="IPR001245">
    <property type="entry name" value="Ser-Thr/Tyr_kinase_cat_dom"/>
</dbReference>
<accession>A0A409XMJ9</accession>